<name>A0A562ZSH2_9BURK</name>
<dbReference type="OrthoDB" id="8904429at2"/>
<evidence type="ECO:0000313" key="3">
    <source>
        <dbReference type="EMBL" id="TWO71473.1"/>
    </source>
</evidence>
<dbReference type="SMART" id="SM00327">
    <property type="entry name" value="VWA"/>
    <property type="match status" value="1"/>
</dbReference>
<dbReference type="AlphaFoldDB" id="A0A562ZSH2"/>
<sequence length="713" mass="74292">MCWARHWSNHMNQQVSGAMRLIEAFIALMMGKRVPIRWRPGSASINTSGEINLPPPVTGDAAEVALLTRLAVHESGHLKHTETGWTERLQAQAVPIFNALEDPRMEASQARIYPGAGVVLARGLDELLPSIMEALPAKLADPMAAVQLNLLLKGFLAHAPNPATRRHVPGLLAAIAPALTAIQHDVCDEAVRQLGDAKCSRDAEAIAATVIERLRELPPPPPSTEPQSQEDQKSEPDNGQSQEAGAKAEAEEHANESQQGGQDNEPDGANSADGEEDGKPGDQQPGGAASETDNAEGGEGSGDAAQGNPGDAPQQGEQPEGASDSASCDSTGTEPDGGASVGGSSSASQPGAGATADVDGAQAPMAQQAGSQAAESSEGATDLEAENSSDGIDLGTLLREVLVQKYGQAESSEAPAEPLSDPDMQRLHAVLLGANDGDSVEELLEQALVSLHTNDAGEGPPGAGAGMALAPQANSALAAHNSRLQGVQSRLVTVLRRELQDKRRRPVRAVPAGGRVNPRRLWRLRKLGDPRVFVRTDAAAGIEAAATVLVDSSLSMDQRLHVAVDAALAFSLALQRLGVRTKVARFPGTQVVTETLQAFGENPRSCSNRCAGLIAGGGTPLGTACLVELPLLLRQKRMKNLLVILTDGQPGDPEQLAKALQLARDEDVTVVGVGIGCVIEHCIPTSVAIQSADQLPDALTELFRSHLATVLAA</sequence>
<dbReference type="InterPro" id="IPR036465">
    <property type="entry name" value="vWFA_dom_sf"/>
</dbReference>
<dbReference type="Gene3D" id="3.40.50.410">
    <property type="entry name" value="von Willebrand factor, type A domain"/>
    <property type="match status" value="1"/>
</dbReference>
<feature type="compositionally biased region" description="Low complexity" evidence="1">
    <location>
        <begin position="342"/>
        <end position="356"/>
    </location>
</feature>
<dbReference type="InterPro" id="IPR051928">
    <property type="entry name" value="NorD/CobT"/>
</dbReference>
<proteinExistence type="predicted"/>
<evidence type="ECO:0000256" key="1">
    <source>
        <dbReference type="SAM" id="MobiDB-lite"/>
    </source>
</evidence>
<dbReference type="Pfam" id="PF00092">
    <property type="entry name" value="VWA"/>
    <property type="match status" value="1"/>
</dbReference>
<protein>
    <submittedName>
        <fullName evidence="3">VWA domain-containing protein</fullName>
    </submittedName>
</protein>
<evidence type="ECO:0000259" key="2">
    <source>
        <dbReference type="PROSITE" id="PS50234"/>
    </source>
</evidence>
<feature type="region of interest" description="Disordered" evidence="1">
    <location>
        <begin position="214"/>
        <end position="392"/>
    </location>
</feature>
<organism evidence="3 4">
    <name type="scientific">Caenimonas sedimenti</name>
    <dbReference type="NCBI Taxonomy" id="2596921"/>
    <lineage>
        <taxon>Bacteria</taxon>
        <taxon>Pseudomonadati</taxon>
        <taxon>Pseudomonadota</taxon>
        <taxon>Betaproteobacteria</taxon>
        <taxon>Burkholderiales</taxon>
        <taxon>Comamonadaceae</taxon>
        <taxon>Caenimonas</taxon>
    </lineage>
</organism>
<reference evidence="3 4" key="1">
    <citation type="submission" date="2019-07" db="EMBL/GenBank/DDBJ databases">
        <title>Caenimonas sedimenti sp. nov., isolated from activated sludge.</title>
        <authorList>
            <person name="Xu J."/>
        </authorList>
    </citation>
    <scope>NUCLEOTIDE SEQUENCE [LARGE SCALE GENOMIC DNA]</scope>
    <source>
        <strain evidence="3 4">HX-9-20</strain>
    </source>
</reference>
<keyword evidence="4" id="KW-1185">Reference proteome</keyword>
<feature type="compositionally biased region" description="Low complexity" evidence="1">
    <location>
        <begin position="366"/>
        <end position="380"/>
    </location>
</feature>
<comment type="caution">
    <text evidence="3">The sequence shown here is derived from an EMBL/GenBank/DDBJ whole genome shotgun (WGS) entry which is preliminary data.</text>
</comment>
<dbReference type="SUPFAM" id="SSF53300">
    <property type="entry name" value="vWA-like"/>
    <property type="match status" value="1"/>
</dbReference>
<feature type="domain" description="VWFA" evidence="2">
    <location>
        <begin position="634"/>
        <end position="676"/>
    </location>
</feature>
<dbReference type="EMBL" id="VOBQ01000008">
    <property type="protein sequence ID" value="TWO71473.1"/>
    <property type="molecule type" value="Genomic_DNA"/>
</dbReference>
<accession>A0A562ZSH2</accession>
<dbReference type="Proteomes" id="UP000318199">
    <property type="component" value="Unassembled WGS sequence"/>
</dbReference>
<feature type="compositionally biased region" description="Basic and acidic residues" evidence="1">
    <location>
        <begin position="246"/>
        <end position="255"/>
    </location>
</feature>
<feature type="compositionally biased region" description="Polar residues" evidence="1">
    <location>
        <begin position="324"/>
        <end position="333"/>
    </location>
</feature>
<evidence type="ECO:0000313" key="4">
    <source>
        <dbReference type="Proteomes" id="UP000318199"/>
    </source>
</evidence>
<dbReference type="PANTHER" id="PTHR41248">
    <property type="entry name" value="NORD PROTEIN"/>
    <property type="match status" value="1"/>
</dbReference>
<dbReference type="PROSITE" id="PS50234">
    <property type="entry name" value="VWFA"/>
    <property type="match status" value="1"/>
</dbReference>
<gene>
    <name evidence="3" type="ORF">FN976_11195</name>
</gene>
<dbReference type="PANTHER" id="PTHR41248:SF1">
    <property type="entry name" value="NORD PROTEIN"/>
    <property type="match status" value="1"/>
</dbReference>
<dbReference type="InterPro" id="IPR002035">
    <property type="entry name" value="VWF_A"/>
</dbReference>